<dbReference type="GO" id="GO:0042834">
    <property type="term" value="F:peptidoglycan binding"/>
    <property type="evidence" value="ECO:0007669"/>
    <property type="project" value="InterPro"/>
</dbReference>
<organism evidence="4 5">
    <name type="scientific">Sphingorhabdus lacus</name>
    <dbReference type="NCBI Taxonomy" id="392610"/>
    <lineage>
        <taxon>Bacteria</taxon>
        <taxon>Pseudomonadati</taxon>
        <taxon>Pseudomonadota</taxon>
        <taxon>Alphaproteobacteria</taxon>
        <taxon>Sphingomonadales</taxon>
        <taxon>Sphingomonadaceae</taxon>
        <taxon>Sphingorhabdus</taxon>
    </lineage>
</organism>
<keyword evidence="2" id="KW-0812">Transmembrane</keyword>
<keyword evidence="5" id="KW-1185">Reference proteome</keyword>
<evidence type="ECO:0000256" key="1">
    <source>
        <dbReference type="SAM" id="MobiDB-lite"/>
    </source>
</evidence>
<dbReference type="PROSITE" id="PS51724">
    <property type="entry name" value="SPOR"/>
    <property type="match status" value="1"/>
</dbReference>
<evidence type="ECO:0000256" key="2">
    <source>
        <dbReference type="SAM" id="Phobius"/>
    </source>
</evidence>
<dbReference type="OrthoDB" id="7390714at2"/>
<dbReference type="InterPro" id="IPR007730">
    <property type="entry name" value="SPOR-like_dom"/>
</dbReference>
<keyword evidence="2" id="KW-0472">Membrane</keyword>
<protein>
    <submittedName>
        <fullName evidence="4">SPOR domain-containing protein</fullName>
    </submittedName>
</protein>
<keyword evidence="2" id="KW-1133">Transmembrane helix</keyword>
<accession>A0A6I6L443</accession>
<name>A0A6I6L443_9SPHN</name>
<dbReference type="Pfam" id="PF05036">
    <property type="entry name" value="SPOR"/>
    <property type="match status" value="1"/>
</dbReference>
<sequence>MSDETNDNRNDEALGLEDPDRLPWLETADGYDYEEGASPLKVAGMVLGGLILLAAIVGGIYWAQQKQSGGNTGNGELIAAQEGDYKVKPDVAGGKTFEGEGDSAFAASEGTKTGATIAPAAKPADAKFAPPAPVAAKPAPNAAAPAGAVMVQLGAFGDSAKAEAAWAAFGKRFGFLSGTNRRIAEASVEGGRKVFRLQAVTANAAAAQQLCAKLKAAGENCLIVR</sequence>
<dbReference type="Proteomes" id="UP000428803">
    <property type="component" value="Chromosome"/>
</dbReference>
<dbReference type="AlphaFoldDB" id="A0A6I6L443"/>
<dbReference type="EMBL" id="CP035733">
    <property type="protein sequence ID" value="QGY80349.1"/>
    <property type="molecule type" value="Genomic_DNA"/>
</dbReference>
<feature type="transmembrane region" description="Helical" evidence="2">
    <location>
        <begin position="42"/>
        <end position="63"/>
    </location>
</feature>
<reference evidence="5" key="1">
    <citation type="submission" date="2019-01" db="EMBL/GenBank/DDBJ databases">
        <title>Sphingorhabdus lacus sp.nov., isolated from an oligotrophic freshwater lake.</title>
        <authorList>
            <person name="Park M."/>
        </authorList>
    </citation>
    <scope>NUCLEOTIDE SEQUENCE [LARGE SCALE GENOMIC DNA]</scope>
    <source>
        <strain evidence="5">IMCC1753</strain>
    </source>
</reference>
<feature type="domain" description="SPOR" evidence="3">
    <location>
        <begin position="143"/>
        <end position="225"/>
    </location>
</feature>
<dbReference type="RefSeq" id="WP_158899491.1">
    <property type="nucleotide sequence ID" value="NZ_CP035733.1"/>
</dbReference>
<gene>
    <name evidence="4" type="ORF">EUU25_06775</name>
</gene>
<evidence type="ECO:0000313" key="4">
    <source>
        <dbReference type="EMBL" id="QGY80349.1"/>
    </source>
</evidence>
<feature type="region of interest" description="Disordered" evidence="1">
    <location>
        <begin position="1"/>
        <end position="21"/>
    </location>
</feature>
<evidence type="ECO:0000313" key="5">
    <source>
        <dbReference type="Proteomes" id="UP000428803"/>
    </source>
</evidence>
<dbReference type="KEGG" id="slaa:EUU25_06775"/>
<dbReference type="Gene3D" id="3.30.70.1070">
    <property type="entry name" value="Sporulation related repeat"/>
    <property type="match status" value="1"/>
</dbReference>
<evidence type="ECO:0000259" key="3">
    <source>
        <dbReference type="PROSITE" id="PS51724"/>
    </source>
</evidence>
<proteinExistence type="predicted"/>
<dbReference type="SUPFAM" id="SSF110997">
    <property type="entry name" value="Sporulation related repeat"/>
    <property type="match status" value="1"/>
</dbReference>
<dbReference type="InterPro" id="IPR036680">
    <property type="entry name" value="SPOR-like_sf"/>
</dbReference>